<dbReference type="Proteomes" id="UP001227543">
    <property type="component" value="Unassembled WGS sequence"/>
</dbReference>
<evidence type="ECO:0000313" key="2">
    <source>
        <dbReference type="EMBL" id="KAK1472979.1"/>
    </source>
</evidence>
<protein>
    <submittedName>
        <fullName evidence="2">Uncharacterized protein</fullName>
    </submittedName>
</protein>
<name>A0ABQ9QJ50_9PEZI</name>
<keyword evidence="3" id="KW-1185">Reference proteome</keyword>
<dbReference type="EMBL" id="MLFU01000205">
    <property type="protein sequence ID" value="KAK1472979.1"/>
    <property type="molecule type" value="Genomic_DNA"/>
</dbReference>
<dbReference type="RefSeq" id="XP_060373213.1">
    <property type="nucleotide sequence ID" value="XM_060532207.1"/>
</dbReference>
<accession>A0ABQ9QJ50</accession>
<feature type="region of interest" description="Disordered" evidence="1">
    <location>
        <begin position="42"/>
        <end position="68"/>
    </location>
</feature>
<sequence>MAMLVSVANRPPAGVKAPYIEDWKTAARVPCASQLAILEMAENVNSQGRRSDSPAPTPAGPNPRPITLAGPEKLAFLMELSSGRLRGWDSQALKAPQYCFSHKPRLPSYANPLNIGLMDRPSAAKETTFSA</sequence>
<evidence type="ECO:0000313" key="3">
    <source>
        <dbReference type="Proteomes" id="UP001227543"/>
    </source>
</evidence>
<reference evidence="2 3" key="1">
    <citation type="submission" date="2016-10" db="EMBL/GenBank/DDBJ databases">
        <title>The genome sequence of Colletotrichum fioriniae PJ7.</title>
        <authorList>
            <person name="Baroncelli R."/>
        </authorList>
    </citation>
    <scope>NUCLEOTIDE SEQUENCE [LARGE SCALE GENOMIC DNA]</scope>
    <source>
        <strain evidence="2 3">Tom-12</strain>
    </source>
</reference>
<gene>
    <name evidence="2" type="ORF">CTAM01_16214</name>
</gene>
<evidence type="ECO:0000256" key="1">
    <source>
        <dbReference type="SAM" id="MobiDB-lite"/>
    </source>
</evidence>
<organism evidence="2 3">
    <name type="scientific">Colletotrichum tamarilloi</name>
    <dbReference type="NCBI Taxonomy" id="1209934"/>
    <lineage>
        <taxon>Eukaryota</taxon>
        <taxon>Fungi</taxon>
        <taxon>Dikarya</taxon>
        <taxon>Ascomycota</taxon>
        <taxon>Pezizomycotina</taxon>
        <taxon>Sordariomycetes</taxon>
        <taxon>Hypocreomycetidae</taxon>
        <taxon>Glomerellales</taxon>
        <taxon>Glomerellaceae</taxon>
        <taxon>Colletotrichum</taxon>
        <taxon>Colletotrichum acutatum species complex</taxon>
    </lineage>
</organism>
<feature type="compositionally biased region" description="Pro residues" evidence="1">
    <location>
        <begin position="55"/>
        <end position="64"/>
    </location>
</feature>
<dbReference type="GeneID" id="85416445"/>
<proteinExistence type="predicted"/>
<comment type="caution">
    <text evidence="2">The sequence shown here is derived from an EMBL/GenBank/DDBJ whole genome shotgun (WGS) entry which is preliminary data.</text>
</comment>